<protein>
    <submittedName>
        <fullName evidence="7">Protein downstream neighbor of Son</fullName>
    </submittedName>
</protein>
<organism evidence="6 7">
    <name type="scientific">Aplysia californica</name>
    <name type="common">California sea hare</name>
    <dbReference type="NCBI Taxonomy" id="6500"/>
    <lineage>
        <taxon>Eukaryota</taxon>
        <taxon>Metazoa</taxon>
        <taxon>Spiralia</taxon>
        <taxon>Lophotrochozoa</taxon>
        <taxon>Mollusca</taxon>
        <taxon>Gastropoda</taxon>
        <taxon>Heterobranchia</taxon>
        <taxon>Euthyneura</taxon>
        <taxon>Tectipleura</taxon>
        <taxon>Aplysiida</taxon>
        <taxon>Aplysioidea</taxon>
        <taxon>Aplysiidae</taxon>
        <taxon>Aplysia</taxon>
    </lineage>
</organism>
<gene>
    <name evidence="7" type="primary">LOC101847600</name>
</gene>
<comment type="similarity">
    <text evidence="4">Belongs to the DONSON family.</text>
</comment>
<dbReference type="GeneID" id="101847600"/>
<feature type="compositionally biased region" description="Low complexity" evidence="5">
    <location>
        <begin position="109"/>
        <end position="118"/>
    </location>
</feature>
<proteinExistence type="inferred from homology"/>
<comment type="subcellular location">
    <subcellularLocation>
        <location evidence="1">Nucleus</location>
    </subcellularLocation>
</comment>
<feature type="region of interest" description="Disordered" evidence="5">
    <location>
        <begin position="377"/>
        <end position="446"/>
    </location>
</feature>
<dbReference type="Proteomes" id="UP000694888">
    <property type="component" value="Unplaced"/>
</dbReference>
<evidence type="ECO:0000313" key="6">
    <source>
        <dbReference type="Proteomes" id="UP000694888"/>
    </source>
</evidence>
<keyword evidence="2" id="KW-0217">Developmental protein</keyword>
<feature type="compositionally biased region" description="Acidic residues" evidence="5">
    <location>
        <begin position="435"/>
        <end position="444"/>
    </location>
</feature>
<evidence type="ECO:0000256" key="2">
    <source>
        <dbReference type="ARBA" id="ARBA00022473"/>
    </source>
</evidence>
<dbReference type="PANTHER" id="PTHR12972">
    <property type="entry name" value="DOWNSTREAM NEIGHBOR OF SON"/>
    <property type="match status" value="1"/>
</dbReference>
<evidence type="ECO:0000256" key="3">
    <source>
        <dbReference type="ARBA" id="ARBA00023242"/>
    </source>
</evidence>
<dbReference type="InterPro" id="IPR024861">
    <property type="entry name" value="Donson"/>
</dbReference>
<sequence>MEWKNPHDIMRTHKIRRASSDVGLKRSSSSSSLSRKLSGSGKNEAENIPALHSSKSDMAIYSTQTFGSKRRNPFGRDSFGSPRKRRSVLSNQSSDENSLSRLPSADEPSSSVSIQLSSPGLPEKQTSNGSKLIDELNLADCKLTPGTTKDCISKNEENSSNDTQKATSEKMSYSPVVFQALSPDEREAVVDLDRRDFPGMVQCGKETPPVDWSLKTKLRIVTTADPDAMAKRPGVDARHLHCFVHQNLENGPEWDGLDLYQKVRRCCFHYSYPHLPWMISFPRMASHFRSRSASIAAGSEDISSMLHSDWSQSFTSIYQQLRSGVCPYFYLCCHQFTVLFRCQRSLSAISWSALLSPSTRGLRELLTKEGISFSLPNISNRRESVPENTSGPSEKDERDSDSHPSLKIEENVSGHMNDKASETSEKEAPEKDAAENSDSDEENVEDHRVASLWLEGMGLDKKDFPSLEPAKVKIQLEGFREIDNRPSSMVYVEGADIHPFFNFLLNYPGCIANSGPQMGIPPTILSPVPFAGGVLTQNTVKISTVKGSMCKVADHGDASSSDLQVFEVAGPVLPHHTLNIASVLRKCQSGTSSTMSFSNHTPCAAFNTRKVNDPTKDKLAEGWKKIMVDPSLANPGLLGDVKHLLAEEPILHDGKFIKDLQVVPGGFSWA</sequence>
<feature type="region of interest" description="Disordered" evidence="5">
    <location>
        <begin position="147"/>
        <end position="170"/>
    </location>
</feature>
<dbReference type="RefSeq" id="XP_005104254.1">
    <property type="nucleotide sequence ID" value="XM_005104197.3"/>
</dbReference>
<name>A0ABM0JY32_APLCA</name>
<keyword evidence="3" id="KW-0539">Nucleus</keyword>
<accession>A0ABM0JY32</accession>
<evidence type="ECO:0000256" key="4">
    <source>
        <dbReference type="ARBA" id="ARBA00025806"/>
    </source>
</evidence>
<feature type="compositionally biased region" description="Low complexity" evidence="5">
    <location>
        <begin position="25"/>
        <end position="42"/>
    </location>
</feature>
<reference evidence="7" key="1">
    <citation type="submission" date="2025-08" db="UniProtKB">
        <authorList>
            <consortium name="RefSeq"/>
        </authorList>
    </citation>
    <scope>IDENTIFICATION</scope>
</reference>
<dbReference type="PANTHER" id="PTHR12972:SF0">
    <property type="entry name" value="PROTEIN DOWNSTREAM NEIGHBOR OF SON"/>
    <property type="match status" value="1"/>
</dbReference>
<feature type="compositionally biased region" description="Polar residues" evidence="5">
    <location>
        <begin position="158"/>
        <end position="170"/>
    </location>
</feature>
<evidence type="ECO:0000256" key="5">
    <source>
        <dbReference type="SAM" id="MobiDB-lite"/>
    </source>
</evidence>
<feature type="compositionally biased region" description="Basic and acidic residues" evidence="5">
    <location>
        <begin position="1"/>
        <end position="11"/>
    </location>
</feature>
<feature type="compositionally biased region" description="Polar residues" evidence="5">
    <location>
        <begin position="88"/>
        <end position="101"/>
    </location>
</feature>
<evidence type="ECO:0000313" key="7">
    <source>
        <dbReference type="RefSeq" id="XP_005104254.1"/>
    </source>
</evidence>
<feature type="compositionally biased region" description="Basic and acidic residues" evidence="5">
    <location>
        <begin position="393"/>
        <end position="434"/>
    </location>
</feature>
<feature type="region of interest" description="Disordered" evidence="5">
    <location>
        <begin position="1"/>
        <end position="131"/>
    </location>
</feature>
<evidence type="ECO:0000256" key="1">
    <source>
        <dbReference type="ARBA" id="ARBA00004123"/>
    </source>
</evidence>
<dbReference type="PRINTS" id="PR02064">
    <property type="entry name" value="DONSON"/>
</dbReference>
<keyword evidence="6" id="KW-1185">Reference proteome</keyword>